<gene>
    <name evidence="3" type="ORF">JRO89_XS02G0085200</name>
</gene>
<proteinExistence type="predicted"/>
<feature type="chain" id="PRO_5045828685" evidence="2">
    <location>
        <begin position="24"/>
        <end position="316"/>
    </location>
</feature>
<dbReference type="PANTHER" id="PTHR33321:SF21">
    <property type="entry name" value="BASIC SECRETORY PROTEASE"/>
    <property type="match status" value="1"/>
</dbReference>
<comment type="caution">
    <text evidence="3">The sequence shown here is derived from an EMBL/GenBank/DDBJ whole genome shotgun (WGS) entry which is preliminary data.</text>
</comment>
<evidence type="ECO:0000256" key="2">
    <source>
        <dbReference type="SAM" id="SignalP"/>
    </source>
</evidence>
<accession>A0ABQ8IF84</accession>
<keyword evidence="1" id="KW-1133">Transmembrane helix</keyword>
<keyword evidence="1" id="KW-0812">Transmembrane</keyword>
<keyword evidence="2" id="KW-0732">Signal</keyword>
<dbReference type="PANTHER" id="PTHR33321">
    <property type="match status" value="1"/>
</dbReference>
<feature type="transmembrane region" description="Helical" evidence="1">
    <location>
        <begin position="276"/>
        <end position="297"/>
    </location>
</feature>
<dbReference type="InterPro" id="IPR007541">
    <property type="entry name" value="Uncharacterised_BSP"/>
</dbReference>
<keyword evidence="1" id="KW-0472">Membrane</keyword>
<dbReference type="Pfam" id="PF04450">
    <property type="entry name" value="BSP"/>
    <property type="match status" value="1"/>
</dbReference>
<feature type="transmembrane region" description="Helical" evidence="1">
    <location>
        <begin position="246"/>
        <end position="264"/>
    </location>
</feature>
<protein>
    <submittedName>
        <fullName evidence="3">Uncharacterized protein</fullName>
    </submittedName>
</protein>
<evidence type="ECO:0000313" key="3">
    <source>
        <dbReference type="EMBL" id="KAH7575330.1"/>
    </source>
</evidence>
<evidence type="ECO:0000256" key="1">
    <source>
        <dbReference type="SAM" id="Phobius"/>
    </source>
</evidence>
<keyword evidence="4" id="KW-1185">Reference proteome</keyword>
<evidence type="ECO:0000313" key="4">
    <source>
        <dbReference type="Proteomes" id="UP000827721"/>
    </source>
</evidence>
<organism evidence="3 4">
    <name type="scientific">Xanthoceras sorbifolium</name>
    <dbReference type="NCBI Taxonomy" id="99658"/>
    <lineage>
        <taxon>Eukaryota</taxon>
        <taxon>Viridiplantae</taxon>
        <taxon>Streptophyta</taxon>
        <taxon>Embryophyta</taxon>
        <taxon>Tracheophyta</taxon>
        <taxon>Spermatophyta</taxon>
        <taxon>Magnoliopsida</taxon>
        <taxon>eudicotyledons</taxon>
        <taxon>Gunneridae</taxon>
        <taxon>Pentapetalae</taxon>
        <taxon>rosids</taxon>
        <taxon>malvids</taxon>
        <taxon>Sapindales</taxon>
        <taxon>Sapindaceae</taxon>
        <taxon>Xanthoceroideae</taxon>
        <taxon>Xanthoceras</taxon>
    </lineage>
</organism>
<dbReference type="Proteomes" id="UP000827721">
    <property type="component" value="Unassembled WGS sequence"/>
</dbReference>
<reference evidence="3 4" key="1">
    <citation type="submission" date="2021-02" db="EMBL/GenBank/DDBJ databases">
        <title>Plant Genome Project.</title>
        <authorList>
            <person name="Zhang R.-G."/>
        </authorList>
    </citation>
    <scope>NUCLEOTIDE SEQUENCE [LARGE SCALE GENOMIC DNA]</scope>
    <source>
        <tissue evidence="3">Leaves</tissue>
    </source>
</reference>
<dbReference type="EMBL" id="JAFEMO010000002">
    <property type="protein sequence ID" value="KAH7575330.1"/>
    <property type="molecule type" value="Genomic_DNA"/>
</dbReference>
<feature type="signal peptide" evidence="2">
    <location>
        <begin position="1"/>
        <end position="23"/>
    </location>
</feature>
<name>A0ABQ8IF84_9ROSI</name>
<sequence length="316" mass="35925">MGYQAFVLIISLFTLTALHGIYAEDDIVFGVFNKAPATPGGIRFKDEIGHQHAHQTMRVATDFIWRVLNQHKPADRRSYECVTMSVVEFDNNNPSGTSNNKVKVNTKYIYKFNGDVKRAFTGVMYHELTRVWQWKGNGQAPIGLINGIADFVRLRAYYPAQDWVKPGEGSRWDEGYSVTAYFLDYCESLKRGLVVSDFEKRVFTLLPLLHFLIQNFKSGSLVIKVYAVNLNTVHLYFRFNSSFSNTASTCFFSIVAIFLTRAVTNNYIRLVAETTTAIPLPPLASLLFLPAFLLPLVPVPPKFFLPWFPKPVLFLP</sequence>